<evidence type="ECO:0000256" key="2">
    <source>
        <dbReference type="SAM" id="MobiDB-lite"/>
    </source>
</evidence>
<sequence>MLKDYYEILGVSQKASDDQIRDAYKKLAKAYHPDKHQGDDFFAEKFKSLQEAYAVLSDPESRKDYDTDLAAELKGQKKTEEPKKQAKKKPSQKNSNSTSSKARTVKDLPSLIDIYFEQKIATVKTRKEYDTILASPQKKYSSWVKIVLVVLVIILSTILLNPSFGLLKELLP</sequence>
<dbReference type="Proteomes" id="UP000006650">
    <property type="component" value="Chromosome"/>
</dbReference>
<dbReference type="RefSeq" id="WP_015782217.1">
    <property type="nucleotide sequence ID" value="NC_013162.1"/>
</dbReference>
<dbReference type="InterPro" id="IPR001623">
    <property type="entry name" value="DnaJ_domain"/>
</dbReference>
<protein>
    <submittedName>
        <fullName evidence="5">Heat shock protein DnaJ domain protein</fullName>
    </submittedName>
</protein>
<evidence type="ECO:0000313" key="5">
    <source>
        <dbReference type="EMBL" id="ACU92556.1"/>
    </source>
</evidence>
<dbReference type="AlphaFoldDB" id="C7M3X1"/>
<dbReference type="Gene3D" id="1.10.287.110">
    <property type="entry name" value="DnaJ domain"/>
    <property type="match status" value="1"/>
</dbReference>
<dbReference type="PROSITE" id="PS00636">
    <property type="entry name" value="DNAJ_1"/>
    <property type="match status" value="1"/>
</dbReference>
<keyword evidence="3" id="KW-1133">Transmembrane helix</keyword>
<dbReference type="PRINTS" id="PR00625">
    <property type="entry name" value="JDOMAIN"/>
</dbReference>
<dbReference type="GeneID" id="85198153"/>
<evidence type="ECO:0000259" key="4">
    <source>
        <dbReference type="PROSITE" id="PS50076"/>
    </source>
</evidence>
<reference evidence="5 6" key="1">
    <citation type="journal article" date="2009" name="Stand. Genomic Sci.">
        <title>Complete genome sequence of Capnocytophaga ochracea type strain (VPI 2845).</title>
        <authorList>
            <person name="Mavrommatis K."/>
            <person name="Gronow S."/>
            <person name="Saunders E."/>
            <person name="Land M."/>
            <person name="Lapidus A."/>
            <person name="Copeland A."/>
            <person name="Glavina Del Rio T."/>
            <person name="Nolan M."/>
            <person name="Lucas S."/>
            <person name="Chen F."/>
            <person name="Tice H."/>
            <person name="Cheng J.F."/>
            <person name="Bruce D."/>
            <person name="Goodwin L."/>
            <person name="Pitluck S."/>
            <person name="Pati A."/>
            <person name="Ivanova N."/>
            <person name="Chen A."/>
            <person name="Palaniappan K."/>
            <person name="Chain P."/>
            <person name="Hauser L."/>
            <person name="Chang Y.J."/>
            <person name="Jeffries C.D."/>
            <person name="Brettin T."/>
            <person name="Detter J.C."/>
            <person name="Han C."/>
            <person name="Bristow J."/>
            <person name="Goker M."/>
            <person name="Rohde M."/>
            <person name="Eisen J.A."/>
            <person name="Markowitz V."/>
            <person name="Kyrpides N.C."/>
            <person name="Klenk H.P."/>
            <person name="Hugenholtz P."/>
        </authorList>
    </citation>
    <scope>NUCLEOTIDE SEQUENCE [LARGE SCALE GENOMIC DNA]</scope>
    <source>
        <strain evidence="6">ATCC 27872 / DSM 7271 / JCM 12966 / VPI 2845</strain>
    </source>
</reference>
<feature type="transmembrane region" description="Helical" evidence="3">
    <location>
        <begin position="146"/>
        <end position="167"/>
    </location>
</feature>
<feature type="region of interest" description="Disordered" evidence="2">
    <location>
        <begin position="67"/>
        <end position="104"/>
    </location>
</feature>
<dbReference type="InterPro" id="IPR036869">
    <property type="entry name" value="J_dom_sf"/>
</dbReference>
<accession>C7M3X1</accession>
<dbReference type="PANTHER" id="PTHR44145:SF3">
    <property type="entry name" value="DNAJ HOMOLOG SUBFAMILY A MEMBER 3, MITOCHONDRIAL"/>
    <property type="match status" value="1"/>
</dbReference>
<feature type="compositionally biased region" description="Low complexity" evidence="2">
    <location>
        <begin position="92"/>
        <end position="102"/>
    </location>
</feature>
<dbReference type="InterPro" id="IPR018253">
    <property type="entry name" value="DnaJ_domain_CS"/>
</dbReference>
<dbReference type="PANTHER" id="PTHR44145">
    <property type="entry name" value="DNAJ HOMOLOG SUBFAMILY A MEMBER 3, MITOCHONDRIAL"/>
    <property type="match status" value="1"/>
</dbReference>
<name>C7M3X1_CAPOD</name>
<dbReference type="SMART" id="SM00271">
    <property type="entry name" value="DnaJ"/>
    <property type="match status" value="1"/>
</dbReference>
<keyword evidence="6" id="KW-1185">Reference proteome</keyword>
<feature type="domain" description="J" evidence="4">
    <location>
        <begin position="4"/>
        <end position="69"/>
    </location>
</feature>
<keyword evidence="3" id="KW-0472">Membrane</keyword>
<organism evidence="5 6">
    <name type="scientific">Capnocytophaga ochracea (strain ATCC 27872 / DSM 7271 / CCUG 9716 / JCM 12966 / NCTC 12371 / SS31 / VPI 2845)</name>
    <name type="common">Bacteroides ochraceus</name>
    <dbReference type="NCBI Taxonomy" id="521097"/>
    <lineage>
        <taxon>Bacteria</taxon>
        <taxon>Pseudomonadati</taxon>
        <taxon>Bacteroidota</taxon>
        <taxon>Flavobacteriia</taxon>
        <taxon>Flavobacteriales</taxon>
        <taxon>Flavobacteriaceae</taxon>
        <taxon>Capnocytophaga</taxon>
    </lineage>
</organism>
<dbReference type="eggNOG" id="COG0484">
    <property type="taxonomic scope" value="Bacteria"/>
</dbReference>
<dbReference type="CDD" id="cd06257">
    <property type="entry name" value="DnaJ"/>
    <property type="match status" value="1"/>
</dbReference>
<evidence type="ECO:0000256" key="3">
    <source>
        <dbReference type="SAM" id="Phobius"/>
    </source>
</evidence>
<feature type="compositionally biased region" description="Basic and acidic residues" evidence="2">
    <location>
        <begin position="74"/>
        <end position="84"/>
    </location>
</feature>
<dbReference type="SUPFAM" id="SSF46565">
    <property type="entry name" value="Chaperone J-domain"/>
    <property type="match status" value="1"/>
</dbReference>
<evidence type="ECO:0000256" key="1">
    <source>
        <dbReference type="ARBA" id="ARBA00023186"/>
    </source>
</evidence>
<evidence type="ECO:0000313" key="6">
    <source>
        <dbReference type="Proteomes" id="UP000006650"/>
    </source>
</evidence>
<dbReference type="HOGENOM" id="CLU_1552501_0_0_10"/>
<dbReference type="KEGG" id="coc:Coch_1001"/>
<gene>
    <name evidence="5" type="ordered locus">Coch_1001</name>
</gene>
<keyword evidence="3" id="KW-0812">Transmembrane</keyword>
<proteinExistence type="predicted"/>
<dbReference type="EMBL" id="CP001632">
    <property type="protein sequence ID" value="ACU92556.1"/>
    <property type="molecule type" value="Genomic_DNA"/>
</dbReference>
<dbReference type="STRING" id="521097.Coch_1001"/>
<keyword evidence="5" id="KW-0346">Stress response</keyword>
<dbReference type="Pfam" id="PF00226">
    <property type="entry name" value="DnaJ"/>
    <property type="match status" value="1"/>
</dbReference>
<dbReference type="PROSITE" id="PS50076">
    <property type="entry name" value="DNAJ_2"/>
    <property type="match status" value="1"/>
</dbReference>
<keyword evidence="1" id="KW-0143">Chaperone</keyword>
<dbReference type="InterPro" id="IPR051938">
    <property type="entry name" value="Apopto_cytoskel_mod"/>
</dbReference>